<organism evidence="1">
    <name type="scientific">Rosellinia necatrix</name>
    <name type="common">White root-rot fungus</name>
    <dbReference type="NCBI Taxonomy" id="77044"/>
    <lineage>
        <taxon>Eukaryota</taxon>
        <taxon>Fungi</taxon>
        <taxon>Dikarya</taxon>
        <taxon>Ascomycota</taxon>
        <taxon>Pezizomycotina</taxon>
        <taxon>Sordariomycetes</taxon>
        <taxon>Xylariomycetidae</taxon>
        <taxon>Xylariales</taxon>
        <taxon>Xylariaceae</taxon>
        <taxon>Rosellinia</taxon>
    </lineage>
</organism>
<name>A0A1W2TRJ2_ROSNE</name>
<evidence type="ECO:0000313" key="1">
    <source>
        <dbReference type="EMBL" id="GAP91099.1"/>
    </source>
</evidence>
<dbReference type="OMA" id="VEFHING"/>
<gene>
    <name evidence="1" type="ORF">SAMD00023353_1501650</name>
</gene>
<sequence>MAPTTATIRSLLEKTPGNIAAKRSNPGSLFQLGGLEEILAPNVKVEIPGFAVTVTGAEAIKSLSPHPEFPALASIIRLDQPLTSTVTHVVGGGSDDIIVAITSSKATTHSGKPWDHESVLVLHFNNQDQIDSLKAYIDTKSISEHIEASAA</sequence>
<proteinExistence type="predicted"/>
<protein>
    <submittedName>
        <fullName evidence="1">Uncharacterized protein</fullName>
    </submittedName>
</protein>
<dbReference type="InterPro" id="IPR032710">
    <property type="entry name" value="NTF2-like_dom_sf"/>
</dbReference>
<dbReference type="Gene3D" id="3.10.450.50">
    <property type="match status" value="1"/>
</dbReference>
<dbReference type="SUPFAM" id="SSF54427">
    <property type="entry name" value="NTF2-like"/>
    <property type="match status" value="1"/>
</dbReference>
<dbReference type="OrthoDB" id="10264449at2759"/>
<evidence type="ECO:0000313" key="2">
    <source>
        <dbReference type="Proteomes" id="UP000054516"/>
    </source>
</evidence>
<keyword evidence="2" id="KW-1185">Reference proteome</keyword>
<dbReference type="EMBL" id="DF977460">
    <property type="protein sequence ID" value="GAP91099.1"/>
    <property type="molecule type" value="Genomic_DNA"/>
</dbReference>
<reference evidence="1" key="1">
    <citation type="submission" date="2016-03" db="EMBL/GenBank/DDBJ databases">
        <title>Draft genome sequence of Rosellinia necatrix.</title>
        <authorList>
            <person name="Kanematsu S."/>
        </authorList>
    </citation>
    <scope>NUCLEOTIDE SEQUENCE [LARGE SCALE GENOMIC DNA]</scope>
    <source>
        <strain evidence="1">W97</strain>
    </source>
</reference>
<dbReference type="STRING" id="77044.A0A1W2TRJ2"/>
<dbReference type="AlphaFoldDB" id="A0A1W2TRJ2"/>
<dbReference type="Proteomes" id="UP000054516">
    <property type="component" value="Unassembled WGS sequence"/>
</dbReference>
<accession>A0A1W2TRJ2</accession>